<sequence>MDESTMDKEIINLISNWKLLRYDEMPNFELYSDQLISIAQKQMEPFSIVDSYQNVTSSMVNNYVKAKIMKKPVKKRYDKDQLAILIVISILKTVFSIGEIDEGIKHAINKNSYEEAYNNFCNLIEMSLKELFLDEFTEKNEFKDPIALACKSVASKLYVQYTLMVMREVENE</sequence>
<dbReference type="Proteomes" id="UP000288812">
    <property type="component" value="Unassembled WGS sequence"/>
</dbReference>
<gene>
    <name evidence="1" type="ORF">EF514_07615</name>
</gene>
<dbReference type="InterPro" id="IPR014975">
    <property type="entry name" value="DUF1836"/>
</dbReference>
<dbReference type="EMBL" id="RLIH01000010">
    <property type="protein sequence ID" value="RVU54450.1"/>
    <property type="molecule type" value="Genomic_DNA"/>
</dbReference>
<comment type="caution">
    <text evidence="1">The sequence shown here is derived from an EMBL/GenBank/DDBJ whole genome shotgun (WGS) entry which is preliminary data.</text>
</comment>
<dbReference type="AlphaFoldDB" id="A0A437S610"/>
<dbReference type="Pfam" id="PF08876">
    <property type="entry name" value="DUF1836"/>
    <property type="match status" value="1"/>
</dbReference>
<accession>A0A437S610</accession>
<dbReference type="OrthoDB" id="3191472at2"/>
<evidence type="ECO:0000313" key="1">
    <source>
        <dbReference type="EMBL" id="RVU54450.1"/>
    </source>
</evidence>
<protein>
    <submittedName>
        <fullName evidence="1">DUF1836 domain-containing protein</fullName>
    </submittedName>
</protein>
<proteinExistence type="predicted"/>
<reference evidence="1 2" key="1">
    <citation type="submission" date="2018-11" db="EMBL/GenBank/DDBJ databases">
        <title>Genome sequencing and assembly of Anaerosphaera sp. nov., GS7-6-2.</title>
        <authorList>
            <person name="Rettenmaier R."/>
            <person name="Liebl W."/>
            <person name="Zverlov V."/>
        </authorList>
    </citation>
    <scope>NUCLEOTIDE SEQUENCE [LARGE SCALE GENOMIC DNA]</scope>
    <source>
        <strain evidence="1 2">GS7-6-2</strain>
    </source>
</reference>
<keyword evidence="2" id="KW-1185">Reference proteome</keyword>
<organism evidence="1 2">
    <name type="scientific">Anaerosphaera multitolerans</name>
    <dbReference type="NCBI Taxonomy" id="2487351"/>
    <lineage>
        <taxon>Bacteria</taxon>
        <taxon>Bacillati</taxon>
        <taxon>Bacillota</taxon>
        <taxon>Tissierellia</taxon>
        <taxon>Tissierellales</taxon>
        <taxon>Peptoniphilaceae</taxon>
        <taxon>Anaerosphaera</taxon>
    </lineage>
</organism>
<evidence type="ECO:0000313" key="2">
    <source>
        <dbReference type="Proteomes" id="UP000288812"/>
    </source>
</evidence>
<name>A0A437S610_9FIRM</name>
<dbReference type="PANTHER" id="PTHR40056">
    <property type="entry name" value="HYPOTHETICAL CYTOSOLIC PROTEIN"/>
    <property type="match status" value="1"/>
</dbReference>
<dbReference type="PANTHER" id="PTHR40056:SF1">
    <property type="entry name" value="DUF1836 DOMAIN-CONTAINING PROTEIN"/>
    <property type="match status" value="1"/>
</dbReference>